<evidence type="ECO:0000256" key="1">
    <source>
        <dbReference type="SAM" id="MobiDB-lite"/>
    </source>
</evidence>
<name>A0A1L3J1L2_9FLAO</name>
<accession>A0A1L3J1L2</accession>
<keyword evidence="3" id="KW-1185">Reference proteome</keyword>
<evidence type="ECO:0000313" key="3">
    <source>
        <dbReference type="Proteomes" id="UP000182510"/>
    </source>
</evidence>
<protein>
    <recommendedName>
        <fullName evidence="4">PLD phosphodiesterase domain-containing protein</fullName>
    </recommendedName>
</protein>
<dbReference type="OrthoDB" id="7056491at2"/>
<feature type="region of interest" description="Disordered" evidence="1">
    <location>
        <begin position="502"/>
        <end position="533"/>
    </location>
</feature>
<dbReference type="STRING" id="1913577.LPB144_00730"/>
<reference evidence="2 3" key="1">
    <citation type="submission" date="2016-11" db="EMBL/GenBank/DDBJ databases">
        <title>Gramella sp. LPB0144 isolated from marine environment.</title>
        <authorList>
            <person name="Kim E."/>
            <person name="Yi H."/>
        </authorList>
    </citation>
    <scope>NUCLEOTIDE SEQUENCE [LARGE SCALE GENOMIC DNA]</scope>
    <source>
        <strain evidence="2 3">LPB0144</strain>
    </source>
</reference>
<dbReference type="EMBL" id="CP018153">
    <property type="protein sequence ID" value="APG59015.1"/>
    <property type="molecule type" value="Genomic_DNA"/>
</dbReference>
<dbReference type="RefSeq" id="WP_072551670.1">
    <property type="nucleotide sequence ID" value="NZ_CP018153.1"/>
</dbReference>
<evidence type="ECO:0008006" key="4">
    <source>
        <dbReference type="Google" id="ProtNLM"/>
    </source>
</evidence>
<evidence type="ECO:0000313" key="2">
    <source>
        <dbReference type="EMBL" id="APG59015.1"/>
    </source>
</evidence>
<gene>
    <name evidence="2" type="ORF">LPB144_00730</name>
</gene>
<dbReference type="Gene3D" id="3.30.870.10">
    <property type="entry name" value="Endonuclease Chain A"/>
    <property type="match status" value="2"/>
</dbReference>
<dbReference type="AlphaFoldDB" id="A0A1L3J1L2"/>
<proteinExistence type="predicted"/>
<dbReference type="KEGG" id="grl:LPB144_00730"/>
<sequence>MITRTNFLDLLGGNTRKYHSCIITSYTFDILFFEQAVLPRLRRAGIRNINIFVDAKMFHKQLENFQGKEYLSQNRDYSITPVFLDGAFHSKSLLAVGNTKGLLAIGSGNITGSGLSNNEEIWSAFHYKNNENLTEGIFSKSIKYLDSLKKYSYAANLKKINWISENSTWYSHLLNRNSDTTNQLDGKSKISIYTTNADSSFFQEIITQVPRNPKEIKILSPYYNKSGKLILKLLEYLTPDKIHCVVDPDYGNIPIELNGHPSIEFSEWSNLSVDKKMKKSLHAKAYQFEYDDSSIFLLGSANATSEAFGTDKSPAKNAEILLKMENGSRRDYFAELGIKFPIVGTLNLAELKINELTHQNDYNQWSIKILHAEFQDFLLKIYLDKILTTELILRIEDADLRILIDKSIKISEPYAEIDIENITHKDIFRCSLLKEGARISNYAYPQNSSDLLGTNPDERLARWGEIRTHDIFEGLGIEVFLDFLNGNKLFEKSSNATLIEKKQEKEEKVPDPITTDEFNKNASNEENENSGQSHLTSLIEDFLSQLVFGTTEEVEISDNVEQQAMGNIEKPANDAPIVHRENNFSYSEGLRIRKKLENVLTRIIDYVDNYTINLYLRSTRHSNDLNLGIDHLNAQLIGLSLILKYLSRPFDQKSIEITISYDEIKKLNSLEKKYSLVRHAKQNGNPNGIVSYDLDINYIEKIVKEIKNNKDFGLIEIDKDNIKENKHCIFDPYLNQSACEEFMINNLGRLLYAILKEKILVEEKQSARKEQQINKILQYSILLIYNFNWSKKDLIYRDLILLNILNSFPKQSSFNQVVDTLKTIAESENNHLELEGKNITHLNRLISKYQSFIEKVKSNSSNIKEELDPILENRIIYSTSYGFAILKDVKTNKRIDLETPLGIDYQDKNLYGFSDVFIGENVKVFEN</sequence>
<dbReference type="Proteomes" id="UP000182510">
    <property type="component" value="Chromosome"/>
</dbReference>
<organism evidence="2 3">
    <name type="scientific">Christiangramia salexigens</name>
    <dbReference type="NCBI Taxonomy" id="1913577"/>
    <lineage>
        <taxon>Bacteria</taxon>
        <taxon>Pseudomonadati</taxon>
        <taxon>Bacteroidota</taxon>
        <taxon>Flavobacteriia</taxon>
        <taxon>Flavobacteriales</taxon>
        <taxon>Flavobacteriaceae</taxon>
        <taxon>Christiangramia</taxon>
    </lineage>
</organism>